<feature type="transmembrane region" description="Helical" evidence="1">
    <location>
        <begin position="6"/>
        <end position="21"/>
    </location>
</feature>
<protein>
    <submittedName>
        <fullName evidence="2">Uncharacterized protein</fullName>
    </submittedName>
</protein>
<comment type="caution">
    <text evidence="2">The sequence shown here is derived from an EMBL/GenBank/DDBJ whole genome shotgun (WGS) entry which is preliminary data.</text>
</comment>
<keyword evidence="1" id="KW-1133">Transmembrane helix</keyword>
<evidence type="ECO:0000313" key="2">
    <source>
        <dbReference type="EMBL" id="KKS47326.1"/>
    </source>
</evidence>
<keyword evidence="1" id="KW-0472">Membrane</keyword>
<accession>A0A0G1BM29</accession>
<dbReference type="EMBL" id="LCDD01000006">
    <property type="protein sequence ID" value="KKS47326.1"/>
    <property type="molecule type" value="Genomic_DNA"/>
</dbReference>
<sequence>MYAFYSSLVLGITAVIIYIVIRSKPWSKVLKLAILLSILAIVSRLPIFIYGNGCTFRTERDFSYLVPWGRAIVSKSSNDNPSYGGVKPFFPRFCTSSLTPDFLSSHYLIADLALVSWIIYFFSKSSTKKIVKE</sequence>
<feature type="transmembrane region" description="Helical" evidence="1">
    <location>
        <begin position="33"/>
        <end position="51"/>
    </location>
</feature>
<proteinExistence type="predicted"/>
<evidence type="ECO:0000313" key="3">
    <source>
        <dbReference type="Proteomes" id="UP000034320"/>
    </source>
</evidence>
<organism evidence="2 3">
    <name type="scientific">Candidatus Gottesmanbacteria bacterium GW2011_GWA2_42_18</name>
    <dbReference type="NCBI Taxonomy" id="1618442"/>
    <lineage>
        <taxon>Bacteria</taxon>
        <taxon>Candidatus Gottesmaniibacteriota</taxon>
    </lineage>
</organism>
<dbReference type="Proteomes" id="UP000034320">
    <property type="component" value="Unassembled WGS sequence"/>
</dbReference>
<gene>
    <name evidence="2" type="ORF">UV09_C0006G0035</name>
</gene>
<evidence type="ECO:0000256" key="1">
    <source>
        <dbReference type="SAM" id="Phobius"/>
    </source>
</evidence>
<feature type="transmembrane region" description="Helical" evidence="1">
    <location>
        <begin position="105"/>
        <end position="123"/>
    </location>
</feature>
<dbReference type="AlphaFoldDB" id="A0A0G1BM29"/>
<keyword evidence="1" id="KW-0812">Transmembrane</keyword>
<name>A0A0G1BM29_9BACT</name>
<reference evidence="2 3" key="1">
    <citation type="journal article" date="2015" name="Nature">
        <title>rRNA introns, odd ribosomes, and small enigmatic genomes across a large radiation of phyla.</title>
        <authorList>
            <person name="Brown C.T."/>
            <person name="Hug L.A."/>
            <person name="Thomas B.C."/>
            <person name="Sharon I."/>
            <person name="Castelle C.J."/>
            <person name="Singh A."/>
            <person name="Wilkins M.J."/>
            <person name="Williams K.H."/>
            <person name="Banfield J.F."/>
        </authorList>
    </citation>
    <scope>NUCLEOTIDE SEQUENCE [LARGE SCALE GENOMIC DNA]</scope>
</reference>